<dbReference type="GO" id="GO:0005634">
    <property type="term" value="C:nucleus"/>
    <property type="evidence" value="ECO:0007669"/>
    <property type="project" value="UniProtKB-SubCell"/>
</dbReference>
<dbReference type="Proteomes" id="UP000750711">
    <property type="component" value="Unassembled WGS sequence"/>
</dbReference>
<dbReference type="GO" id="GO:0000981">
    <property type="term" value="F:DNA-binding transcription factor activity, RNA polymerase II-specific"/>
    <property type="evidence" value="ECO:0007669"/>
    <property type="project" value="InterPro"/>
</dbReference>
<dbReference type="GO" id="GO:0006351">
    <property type="term" value="P:DNA-templated transcription"/>
    <property type="evidence" value="ECO:0007669"/>
    <property type="project" value="InterPro"/>
</dbReference>
<dbReference type="PROSITE" id="PS50048">
    <property type="entry name" value="ZN2_CY6_FUNGAL_2"/>
    <property type="match status" value="1"/>
</dbReference>
<evidence type="ECO:0000256" key="1">
    <source>
        <dbReference type="ARBA" id="ARBA00004123"/>
    </source>
</evidence>
<feature type="region of interest" description="Disordered" evidence="6">
    <location>
        <begin position="179"/>
        <end position="213"/>
    </location>
</feature>
<protein>
    <recommendedName>
        <fullName evidence="7">Zn(2)-C6 fungal-type domain-containing protein</fullName>
    </recommendedName>
</protein>
<comment type="subcellular location">
    <subcellularLocation>
        <location evidence="1">Nucleus</location>
    </subcellularLocation>
</comment>
<accession>A0A9P8L4T6</accession>
<name>A0A9P8L4T6_9PEZI</name>
<evidence type="ECO:0000256" key="5">
    <source>
        <dbReference type="ARBA" id="ARBA00023242"/>
    </source>
</evidence>
<dbReference type="Pfam" id="PF00172">
    <property type="entry name" value="Zn_clus"/>
    <property type="match status" value="1"/>
</dbReference>
<feature type="compositionally biased region" description="Polar residues" evidence="6">
    <location>
        <begin position="179"/>
        <end position="201"/>
    </location>
</feature>
<evidence type="ECO:0000313" key="8">
    <source>
        <dbReference type="EMBL" id="KAH0551135.1"/>
    </source>
</evidence>
<evidence type="ECO:0000256" key="6">
    <source>
        <dbReference type="SAM" id="MobiDB-lite"/>
    </source>
</evidence>
<keyword evidence="3" id="KW-0805">Transcription regulation</keyword>
<feature type="region of interest" description="Disordered" evidence="6">
    <location>
        <begin position="1"/>
        <end position="52"/>
    </location>
</feature>
<evidence type="ECO:0000259" key="7">
    <source>
        <dbReference type="PROSITE" id="PS50048"/>
    </source>
</evidence>
<dbReference type="CDD" id="cd12148">
    <property type="entry name" value="fungal_TF_MHR"/>
    <property type="match status" value="1"/>
</dbReference>
<keyword evidence="5" id="KW-0539">Nucleus</keyword>
<feature type="region of interest" description="Disordered" evidence="6">
    <location>
        <begin position="756"/>
        <end position="791"/>
    </location>
</feature>
<dbReference type="InterPro" id="IPR050815">
    <property type="entry name" value="TF_fung"/>
</dbReference>
<evidence type="ECO:0000256" key="2">
    <source>
        <dbReference type="ARBA" id="ARBA00022723"/>
    </source>
</evidence>
<comment type="caution">
    <text evidence="8">The sequence shown here is derived from an EMBL/GenBank/DDBJ whole genome shotgun (WGS) entry which is preliminary data.</text>
</comment>
<feature type="compositionally biased region" description="Polar residues" evidence="6">
    <location>
        <begin position="33"/>
        <end position="45"/>
    </location>
</feature>
<dbReference type="Pfam" id="PF04082">
    <property type="entry name" value="Fungal_trans"/>
    <property type="match status" value="1"/>
</dbReference>
<keyword evidence="9" id="KW-1185">Reference proteome</keyword>
<dbReference type="SUPFAM" id="SSF57701">
    <property type="entry name" value="Zn2/Cys6 DNA-binding domain"/>
    <property type="match status" value="1"/>
</dbReference>
<dbReference type="InterPro" id="IPR007219">
    <property type="entry name" value="XnlR_reg_dom"/>
</dbReference>
<dbReference type="SMART" id="SM00066">
    <property type="entry name" value="GAL4"/>
    <property type="match status" value="1"/>
</dbReference>
<sequence length="791" mass="88112">MSHSPNQRDEPAGQQGLPQLRDALGTPRRYTMPTGTPNSNGQPAHSQAEDKPSSLIWDGSRFLPRLVKTDTVPGKGLCYFYDDGSYCMTKIDGEDVNPNWGVTKAGKPRKRLAVACITCREKKIKCDPDYPKCQQCVKYDRVCMFKNAARAAQIMKETHASCDSGDGAVGAVAQPLQAQLSGQQTETQSDAHSISDDSSTGMEPAVSKKRKPTLKFDTQESFADSYNQLLMEGALGQPAKRRRTASPAAVLQMLSGALGSSNCWGEFDWEADPYETYPELVDHLMDLYFQHINTSVYCMFPQKPFRKWLRSEEKSPDDRMLIYTMLALATRFSTDPDRKALAKSLQATAQYAIEHRHGKFSLQLVQSRLLFSLYCFASNNLNEAYEYCGAGIRAALAMKLNIDNGASDFPEDDTFEYGLNCHAIAECRRRTFWSVYLMDRFNGFSSGCAGLISNDDVFVRLPCHDKLFEAQGEASNPFLDTTTADNTDVAQSGQEHVGLGPMAFLVKISFIWGDTLAEIYRSANRPNEACAAAYEAFYSKTQRRLSRWLTDLPPDLVCTEENMSSSSKSGYLGAFLTMHSLHHATAMKLSRYARLHLLSRERVMENIQHLDKHAREQLQMVICFRHRLQLEEPLGIPFAAYATSCACDILSAKIPRDRYSDILELLSRGSSALESLQNHWHTCKKHSALMLRRIERLEKTEAGHPASREGGANSHSPITLECIHQPMEAPFCAVDDIAYHVDSDIYLEAVMNQPHARNGRNEAGGAPACREASPPRTESGSGDEKELGGKS</sequence>
<evidence type="ECO:0000256" key="4">
    <source>
        <dbReference type="ARBA" id="ARBA00023163"/>
    </source>
</evidence>
<keyword evidence="2" id="KW-0479">Metal-binding</keyword>
<dbReference type="InterPro" id="IPR036864">
    <property type="entry name" value="Zn2-C6_fun-type_DNA-bd_sf"/>
</dbReference>
<dbReference type="InterPro" id="IPR001138">
    <property type="entry name" value="Zn2Cys6_DnaBD"/>
</dbReference>
<gene>
    <name evidence="8" type="ORF">GP486_007525</name>
</gene>
<dbReference type="CDD" id="cd00067">
    <property type="entry name" value="GAL4"/>
    <property type="match status" value="1"/>
</dbReference>
<organism evidence="8 9">
    <name type="scientific">Trichoglossum hirsutum</name>
    <dbReference type="NCBI Taxonomy" id="265104"/>
    <lineage>
        <taxon>Eukaryota</taxon>
        <taxon>Fungi</taxon>
        <taxon>Dikarya</taxon>
        <taxon>Ascomycota</taxon>
        <taxon>Pezizomycotina</taxon>
        <taxon>Geoglossomycetes</taxon>
        <taxon>Geoglossales</taxon>
        <taxon>Geoglossaceae</taxon>
        <taxon>Trichoglossum</taxon>
    </lineage>
</organism>
<dbReference type="GO" id="GO:0003677">
    <property type="term" value="F:DNA binding"/>
    <property type="evidence" value="ECO:0007669"/>
    <property type="project" value="InterPro"/>
</dbReference>
<dbReference type="EMBL" id="JAGHQM010002176">
    <property type="protein sequence ID" value="KAH0551135.1"/>
    <property type="molecule type" value="Genomic_DNA"/>
</dbReference>
<reference evidence="8" key="1">
    <citation type="submission" date="2021-03" db="EMBL/GenBank/DDBJ databases">
        <title>Comparative genomics and phylogenomic investigation of the class Geoglossomycetes provide insights into ecological specialization and systematics.</title>
        <authorList>
            <person name="Melie T."/>
            <person name="Pirro S."/>
            <person name="Miller A.N."/>
            <person name="Quandt A."/>
        </authorList>
    </citation>
    <scope>NUCLEOTIDE SEQUENCE</scope>
    <source>
        <strain evidence="8">CAQ_001_2017</strain>
    </source>
</reference>
<dbReference type="PROSITE" id="PS00463">
    <property type="entry name" value="ZN2_CY6_FUNGAL_1"/>
    <property type="match status" value="1"/>
</dbReference>
<feature type="compositionally biased region" description="Basic and acidic residues" evidence="6">
    <location>
        <begin position="782"/>
        <end position="791"/>
    </location>
</feature>
<dbReference type="AlphaFoldDB" id="A0A9P8L4T6"/>
<dbReference type="GO" id="GO:0008270">
    <property type="term" value="F:zinc ion binding"/>
    <property type="evidence" value="ECO:0007669"/>
    <property type="project" value="InterPro"/>
</dbReference>
<keyword evidence="4" id="KW-0804">Transcription</keyword>
<feature type="compositionally biased region" description="Basic and acidic residues" evidence="6">
    <location>
        <begin position="1"/>
        <end position="11"/>
    </location>
</feature>
<dbReference type="PANTHER" id="PTHR47338:SF11">
    <property type="entry name" value="ZN(II)2CYS6 TRANSCRIPTION FACTOR (EUROFUNG)"/>
    <property type="match status" value="1"/>
</dbReference>
<dbReference type="SMART" id="SM00906">
    <property type="entry name" value="Fungal_trans"/>
    <property type="match status" value="1"/>
</dbReference>
<dbReference type="PANTHER" id="PTHR47338">
    <property type="entry name" value="ZN(II)2CYS6 TRANSCRIPTION FACTOR (EUROFUNG)-RELATED"/>
    <property type="match status" value="1"/>
</dbReference>
<dbReference type="Gene3D" id="4.10.240.10">
    <property type="entry name" value="Zn(2)-C6 fungal-type DNA-binding domain"/>
    <property type="match status" value="1"/>
</dbReference>
<evidence type="ECO:0000313" key="9">
    <source>
        <dbReference type="Proteomes" id="UP000750711"/>
    </source>
</evidence>
<feature type="domain" description="Zn(2)-C6 fungal-type" evidence="7">
    <location>
        <begin position="115"/>
        <end position="145"/>
    </location>
</feature>
<proteinExistence type="predicted"/>
<evidence type="ECO:0000256" key="3">
    <source>
        <dbReference type="ARBA" id="ARBA00023015"/>
    </source>
</evidence>